<reference evidence="4 5" key="1">
    <citation type="submission" date="2018-08" db="EMBL/GenBank/DDBJ databases">
        <title>Aphanomyces genome sequencing and annotation.</title>
        <authorList>
            <person name="Minardi D."/>
            <person name="Oidtmann B."/>
            <person name="Van Der Giezen M."/>
            <person name="Studholme D.J."/>
        </authorList>
    </citation>
    <scope>NUCLEOTIDE SEQUENCE [LARGE SCALE GENOMIC DNA]</scope>
    <source>
        <strain evidence="4 5">NJM0002</strain>
    </source>
</reference>
<keyword evidence="5" id="KW-1185">Reference proteome</keyword>
<dbReference type="Proteomes" id="UP000285060">
    <property type="component" value="Unassembled WGS sequence"/>
</dbReference>
<feature type="region of interest" description="Disordered" evidence="3">
    <location>
        <begin position="49"/>
        <end position="70"/>
    </location>
</feature>
<dbReference type="VEuPathDB" id="FungiDB:H310_00439"/>
<accession>A0A418B776</accession>
<evidence type="ECO:0000256" key="3">
    <source>
        <dbReference type="SAM" id="MobiDB-lite"/>
    </source>
</evidence>
<dbReference type="EMBL" id="QUSY01000046">
    <property type="protein sequence ID" value="RHY34036.1"/>
    <property type="molecule type" value="Genomic_DNA"/>
</dbReference>
<dbReference type="PIRSF" id="PIRSF028983">
    <property type="entry name" value="BCP1"/>
    <property type="match status" value="1"/>
</dbReference>
<dbReference type="PANTHER" id="PTHR13261">
    <property type="entry name" value="BRCA2 AND CDKN1A INTERACTING PROTEIN"/>
    <property type="match status" value="1"/>
</dbReference>
<evidence type="ECO:0000313" key="5">
    <source>
        <dbReference type="Proteomes" id="UP000285060"/>
    </source>
</evidence>
<gene>
    <name evidence="4" type="ORF">DYB32_001172</name>
</gene>
<comment type="caution">
    <text evidence="4">The sequence shown here is derived from an EMBL/GenBank/DDBJ whole genome shotgun (WGS) entry which is preliminary data.</text>
</comment>
<evidence type="ECO:0008006" key="6">
    <source>
        <dbReference type="Google" id="ProtNLM"/>
    </source>
</evidence>
<proteinExistence type="inferred from homology"/>
<name>A0A418B776_9STRA</name>
<evidence type="ECO:0000256" key="2">
    <source>
        <dbReference type="PIRNR" id="PIRNR028983"/>
    </source>
</evidence>
<comment type="similarity">
    <text evidence="1 2">Belongs to the BCP1 family.</text>
</comment>
<protein>
    <recommendedName>
        <fullName evidence="6">BCCIP family protein</fullName>
    </recommendedName>
</protein>
<evidence type="ECO:0000313" key="4">
    <source>
        <dbReference type="EMBL" id="RHY34036.1"/>
    </source>
</evidence>
<evidence type="ECO:0000256" key="1">
    <source>
        <dbReference type="ARBA" id="ARBA00006781"/>
    </source>
</evidence>
<dbReference type="Pfam" id="PF13862">
    <property type="entry name" value="BCCIP"/>
    <property type="match status" value="1"/>
</dbReference>
<feature type="compositionally biased region" description="Acidic residues" evidence="3">
    <location>
        <begin position="55"/>
        <end position="70"/>
    </location>
</feature>
<dbReference type="GO" id="GO:0005634">
    <property type="term" value="C:nucleus"/>
    <property type="evidence" value="ECO:0007669"/>
    <property type="project" value="TreeGrafter"/>
</dbReference>
<dbReference type="PANTHER" id="PTHR13261:SF0">
    <property type="entry name" value="BRCA2 AND CDKN1A-INTERACTING PROTEIN"/>
    <property type="match status" value="1"/>
</dbReference>
<dbReference type="InterPro" id="IPR025602">
    <property type="entry name" value="BCP1_family"/>
</dbReference>
<sequence length="327" mass="36562">MLVLLRLQHVGLARHIEWDQGEDGQVYALNKHTVALSLKSFRNEHAMSKRQLGEINDESMGESEEGSGDEEDIVLKSNGDQKETVDIDFVFTDPCEENFHSVKQLISTNFLPPTALDTSNLANIIVSQVSIGSMVCCEGETDVFGFITALSLKRYANEPSIRQIESLVLDKCPKDLKSRLTSILSTKTVGLVMNRRMINLPYQLVPHLHSALQQDIDWAIENTEDPEMKFSFKFDYFLILAGVQVDISSLKKPAGKKAKGSYPDPAVKSFDNFEEEFLEAQADLHFTVPTENVLKEGSGFSTELSVMLVSRQKHQETIVSMSQMLAA</sequence>
<dbReference type="AlphaFoldDB" id="A0A418B776"/>
<organism evidence="4 5">
    <name type="scientific">Aphanomyces invadans</name>
    <dbReference type="NCBI Taxonomy" id="157072"/>
    <lineage>
        <taxon>Eukaryota</taxon>
        <taxon>Sar</taxon>
        <taxon>Stramenopiles</taxon>
        <taxon>Oomycota</taxon>
        <taxon>Saprolegniomycetes</taxon>
        <taxon>Saprolegniales</taxon>
        <taxon>Verrucalvaceae</taxon>
        <taxon>Aphanomyces</taxon>
    </lineage>
</organism>